<feature type="region of interest" description="Disordered" evidence="1">
    <location>
        <begin position="1"/>
        <end position="20"/>
    </location>
</feature>
<feature type="compositionally biased region" description="Pro residues" evidence="1">
    <location>
        <begin position="1"/>
        <end position="15"/>
    </location>
</feature>
<reference evidence="2 3" key="1">
    <citation type="submission" date="2019-06" db="EMBL/GenBank/DDBJ databases">
        <title>Draft genome sequence of Miniimonas arenae KCTC 19750T isolated from sea sand.</title>
        <authorList>
            <person name="Park S.-J."/>
        </authorList>
    </citation>
    <scope>NUCLEOTIDE SEQUENCE [LARGE SCALE GENOMIC DNA]</scope>
    <source>
        <strain evidence="2 3">KCTC 19750</strain>
    </source>
</reference>
<name>A0A5C5BBK9_9MICO</name>
<evidence type="ECO:0000313" key="2">
    <source>
        <dbReference type="EMBL" id="TNU74922.1"/>
    </source>
</evidence>
<gene>
    <name evidence="2" type="ORF">FH969_06875</name>
</gene>
<comment type="caution">
    <text evidence="2">The sequence shown here is derived from an EMBL/GenBank/DDBJ whole genome shotgun (WGS) entry which is preliminary data.</text>
</comment>
<dbReference type="Proteomes" id="UP000313849">
    <property type="component" value="Unassembled WGS sequence"/>
</dbReference>
<evidence type="ECO:0000256" key="1">
    <source>
        <dbReference type="SAM" id="MobiDB-lite"/>
    </source>
</evidence>
<dbReference type="RefSeq" id="WP_139986591.1">
    <property type="nucleotide sequence ID" value="NZ_VENP01000019.1"/>
</dbReference>
<dbReference type="AlphaFoldDB" id="A0A5C5BBK9"/>
<feature type="region of interest" description="Disordered" evidence="1">
    <location>
        <begin position="36"/>
        <end position="64"/>
    </location>
</feature>
<dbReference type="EMBL" id="VENP01000019">
    <property type="protein sequence ID" value="TNU74922.1"/>
    <property type="molecule type" value="Genomic_DNA"/>
</dbReference>
<accession>A0A5C5BBK9</accession>
<keyword evidence="3" id="KW-1185">Reference proteome</keyword>
<organism evidence="2 3">
    <name type="scientific">Miniimonas arenae</name>
    <dbReference type="NCBI Taxonomy" id="676201"/>
    <lineage>
        <taxon>Bacteria</taxon>
        <taxon>Bacillati</taxon>
        <taxon>Actinomycetota</taxon>
        <taxon>Actinomycetes</taxon>
        <taxon>Micrococcales</taxon>
        <taxon>Beutenbergiaceae</taxon>
        <taxon>Miniimonas</taxon>
    </lineage>
</organism>
<protein>
    <submittedName>
        <fullName evidence="2">Uncharacterized protein</fullName>
    </submittedName>
</protein>
<proteinExistence type="predicted"/>
<sequence>MTEPDGPPPPQPPRKLPADPFWRRFRELKPEVTLVLLPEAAPSGTDGQGRDERAEATAPPPVDSATVLAEAEQAGRHLRVAARSLMLDGEPTDTWITPARGLIAARQTLVATTPPDLPDARTIAFQLSRLGWDTVVRASRRPHTTWVEGTGRGRTLRFSAVGDTTTLVVTSAPLPVAADTDAELRGEPRG</sequence>
<evidence type="ECO:0000313" key="3">
    <source>
        <dbReference type="Proteomes" id="UP000313849"/>
    </source>
</evidence>